<evidence type="ECO:0000313" key="12">
    <source>
        <dbReference type="Proteomes" id="UP001283341"/>
    </source>
</evidence>
<organism evidence="11 12">
    <name type="scientific">Apodospora peruviana</name>
    <dbReference type="NCBI Taxonomy" id="516989"/>
    <lineage>
        <taxon>Eukaryota</taxon>
        <taxon>Fungi</taxon>
        <taxon>Dikarya</taxon>
        <taxon>Ascomycota</taxon>
        <taxon>Pezizomycotina</taxon>
        <taxon>Sordariomycetes</taxon>
        <taxon>Sordariomycetidae</taxon>
        <taxon>Sordariales</taxon>
        <taxon>Lasiosphaeriaceae</taxon>
        <taxon>Apodospora</taxon>
    </lineage>
</organism>
<dbReference type="EMBL" id="JAUEDM010000004">
    <property type="protein sequence ID" value="KAK3318666.1"/>
    <property type="molecule type" value="Genomic_DNA"/>
</dbReference>
<comment type="similarity">
    <text evidence="2 8">Belongs to the methyltransferase superfamily. LCMT family.</text>
</comment>
<dbReference type="InterPro" id="IPR007213">
    <property type="entry name" value="Ppm1/Ppm2/Tcmp"/>
</dbReference>
<comment type="caution">
    <text evidence="11">The sequence shown here is derived from an EMBL/GenBank/DDBJ whole genome shotgun (WGS) entry which is preliminary data.</text>
</comment>
<keyword evidence="6 8" id="KW-0808">Transferase</keyword>
<dbReference type="GO" id="GO:0018423">
    <property type="term" value="F:protein C-terminal leucine carboxyl O-methyltransferase activity"/>
    <property type="evidence" value="ECO:0007669"/>
    <property type="project" value="UniProtKB-EC"/>
</dbReference>
<dbReference type="SUPFAM" id="SSF53335">
    <property type="entry name" value="S-adenosyl-L-methionine-dependent methyltransferases"/>
    <property type="match status" value="2"/>
</dbReference>
<evidence type="ECO:0000256" key="6">
    <source>
        <dbReference type="ARBA" id="ARBA00022679"/>
    </source>
</evidence>
<name>A0AAE0I6S8_9PEZI</name>
<dbReference type="Gene3D" id="3.40.50.150">
    <property type="entry name" value="Vaccinia Virus protein VP39"/>
    <property type="match status" value="1"/>
</dbReference>
<evidence type="ECO:0000256" key="3">
    <source>
        <dbReference type="ARBA" id="ARBA00012834"/>
    </source>
</evidence>
<evidence type="ECO:0000256" key="1">
    <source>
        <dbReference type="ARBA" id="ARBA00000724"/>
    </source>
</evidence>
<keyword evidence="7 8" id="KW-0949">S-adenosyl-L-methionine</keyword>
<dbReference type="Proteomes" id="UP001283341">
    <property type="component" value="Unassembled WGS sequence"/>
</dbReference>
<dbReference type="InterPro" id="IPR016651">
    <property type="entry name" value="LCMT1"/>
</dbReference>
<sequence length="413" mass="44761">MSAPSIPNLLSLRGASRGGGDRGGRGRSRGRGFGGPGRGAASGSASASALGHDAAIQGTDTDAAVSRLSAVELGYLQDPFASLFVQQAAMPPTRRLPIINRGTYTRTTAIDKVVERFLSQTDAPGQERQIISLGAGTDTRSLRLFSSSSSFQRIIYHEIDFPAICDRKFRTVRGSPQLRSVLSDPVVITPPPVAGAAAVENNNNNNNISINSWHSIQSSTPSGTGTCHLYCHGLDLRTLAQDQDNNQADPNSAATTSSSITIPNLRTHDDNIPTLLISECCLCYLSPHEASASIQWFASRIPHLGIVLYEPIKPDDPFGKMMVSNLAARGISMPTLEAYKQPADQEARLRQAGFNQTRQMTVDTIWDRWVSDEEKERVDGLEGLDEVEEWKLLAGHYIVTWGWRGGGFDLLDT</sequence>
<feature type="binding site" evidence="9">
    <location>
        <position position="134"/>
    </location>
    <ligand>
        <name>S-adenosyl-L-methionine</name>
        <dbReference type="ChEBI" id="CHEBI:59789"/>
    </ligand>
</feature>
<dbReference type="PANTHER" id="PTHR13600:SF21">
    <property type="entry name" value="LEUCINE CARBOXYL METHYLTRANSFERASE 1"/>
    <property type="match status" value="1"/>
</dbReference>
<dbReference type="EC" id="2.1.1.233" evidence="3 8"/>
<evidence type="ECO:0000256" key="5">
    <source>
        <dbReference type="ARBA" id="ARBA00022603"/>
    </source>
</evidence>
<feature type="binding site" evidence="9">
    <location>
        <position position="279"/>
    </location>
    <ligand>
        <name>S-adenosyl-L-methionine</name>
        <dbReference type="ChEBI" id="CHEBI:59789"/>
    </ligand>
</feature>
<dbReference type="PIRSF" id="PIRSF016305">
    <property type="entry name" value="LCM_mtfrase"/>
    <property type="match status" value="1"/>
</dbReference>
<keyword evidence="12" id="KW-1185">Reference proteome</keyword>
<proteinExistence type="inferred from homology"/>
<evidence type="ECO:0000256" key="8">
    <source>
        <dbReference type="PIRNR" id="PIRNR016305"/>
    </source>
</evidence>
<feature type="region of interest" description="Disordered" evidence="10">
    <location>
        <begin position="1"/>
        <end position="46"/>
    </location>
</feature>
<evidence type="ECO:0000256" key="10">
    <source>
        <dbReference type="SAM" id="MobiDB-lite"/>
    </source>
</evidence>
<feature type="region of interest" description="Disordered" evidence="10">
    <location>
        <begin position="243"/>
        <end position="264"/>
    </location>
</feature>
<dbReference type="AlphaFoldDB" id="A0AAE0I6S8"/>
<dbReference type="GO" id="GO:0032259">
    <property type="term" value="P:methylation"/>
    <property type="evidence" value="ECO:0007669"/>
    <property type="project" value="UniProtKB-KW"/>
</dbReference>
<evidence type="ECO:0000256" key="4">
    <source>
        <dbReference type="ARBA" id="ARBA00017497"/>
    </source>
</evidence>
<feature type="compositionally biased region" description="Low complexity" evidence="10">
    <location>
        <begin position="252"/>
        <end position="262"/>
    </location>
</feature>
<gene>
    <name evidence="11" type="ORF">B0H66DRAFT_247155</name>
</gene>
<evidence type="ECO:0000256" key="7">
    <source>
        <dbReference type="ARBA" id="ARBA00022691"/>
    </source>
</evidence>
<evidence type="ECO:0000256" key="9">
    <source>
        <dbReference type="PIRSR" id="PIRSR016305-1"/>
    </source>
</evidence>
<evidence type="ECO:0000313" key="11">
    <source>
        <dbReference type="EMBL" id="KAK3318666.1"/>
    </source>
</evidence>
<accession>A0AAE0I6S8</accession>
<evidence type="ECO:0000256" key="2">
    <source>
        <dbReference type="ARBA" id="ARBA00010703"/>
    </source>
</evidence>
<dbReference type="Pfam" id="PF04072">
    <property type="entry name" value="LCM"/>
    <property type="match status" value="1"/>
</dbReference>
<feature type="compositionally biased region" description="Gly residues" evidence="10">
    <location>
        <begin position="31"/>
        <end position="40"/>
    </location>
</feature>
<protein>
    <recommendedName>
        <fullName evidence="4 8">Leucine carboxyl methyltransferase 1</fullName>
        <ecNumber evidence="3 8">2.1.1.233</ecNumber>
    </recommendedName>
</protein>
<comment type="function">
    <text evidence="8">Methylates the carboxyl group of the C-terminal leucine residue of protein phosphatase 2A catalytic subunits to form alpha-leucine ester residues.</text>
</comment>
<dbReference type="PANTHER" id="PTHR13600">
    <property type="entry name" value="LEUCINE CARBOXYL METHYLTRANSFERASE"/>
    <property type="match status" value="1"/>
</dbReference>
<feature type="binding site" evidence="9">
    <location>
        <begin position="235"/>
        <end position="236"/>
    </location>
    <ligand>
        <name>S-adenosyl-L-methionine</name>
        <dbReference type="ChEBI" id="CHEBI:59789"/>
    </ligand>
</feature>
<reference evidence="11" key="1">
    <citation type="journal article" date="2023" name="Mol. Phylogenet. Evol.">
        <title>Genome-scale phylogeny and comparative genomics of the fungal order Sordariales.</title>
        <authorList>
            <person name="Hensen N."/>
            <person name="Bonometti L."/>
            <person name="Westerberg I."/>
            <person name="Brannstrom I.O."/>
            <person name="Guillou S."/>
            <person name="Cros-Aarteil S."/>
            <person name="Calhoun S."/>
            <person name="Haridas S."/>
            <person name="Kuo A."/>
            <person name="Mondo S."/>
            <person name="Pangilinan J."/>
            <person name="Riley R."/>
            <person name="LaButti K."/>
            <person name="Andreopoulos B."/>
            <person name="Lipzen A."/>
            <person name="Chen C."/>
            <person name="Yan M."/>
            <person name="Daum C."/>
            <person name="Ng V."/>
            <person name="Clum A."/>
            <person name="Steindorff A."/>
            <person name="Ohm R.A."/>
            <person name="Martin F."/>
            <person name="Silar P."/>
            <person name="Natvig D.O."/>
            <person name="Lalanne C."/>
            <person name="Gautier V."/>
            <person name="Ament-Velasquez S.L."/>
            <person name="Kruys A."/>
            <person name="Hutchinson M.I."/>
            <person name="Powell A.J."/>
            <person name="Barry K."/>
            <person name="Miller A.N."/>
            <person name="Grigoriev I.V."/>
            <person name="Debuchy R."/>
            <person name="Gladieux P."/>
            <person name="Hiltunen Thoren M."/>
            <person name="Johannesson H."/>
        </authorList>
    </citation>
    <scope>NUCLEOTIDE SEQUENCE</scope>
    <source>
        <strain evidence="11">CBS 118394</strain>
    </source>
</reference>
<reference evidence="11" key="2">
    <citation type="submission" date="2023-06" db="EMBL/GenBank/DDBJ databases">
        <authorList>
            <consortium name="Lawrence Berkeley National Laboratory"/>
            <person name="Haridas S."/>
            <person name="Hensen N."/>
            <person name="Bonometti L."/>
            <person name="Westerberg I."/>
            <person name="Brannstrom I.O."/>
            <person name="Guillou S."/>
            <person name="Cros-Aarteil S."/>
            <person name="Calhoun S."/>
            <person name="Kuo A."/>
            <person name="Mondo S."/>
            <person name="Pangilinan J."/>
            <person name="Riley R."/>
            <person name="Labutti K."/>
            <person name="Andreopoulos B."/>
            <person name="Lipzen A."/>
            <person name="Chen C."/>
            <person name="Yanf M."/>
            <person name="Daum C."/>
            <person name="Ng V."/>
            <person name="Clum A."/>
            <person name="Steindorff A."/>
            <person name="Ohm R."/>
            <person name="Martin F."/>
            <person name="Silar P."/>
            <person name="Natvig D."/>
            <person name="Lalanne C."/>
            <person name="Gautier V."/>
            <person name="Ament-Velasquez S.L."/>
            <person name="Kruys A."/>
            <person name="Hutchinson M.I."/>
            <person name="Powell A.J."/>
            <person name="Barry K."/>
            <person name="Miller A.N."/>
            <person name="Grigoriev I.V."/>
            <person name="Debuchy R."/>
            <person name="Gladieux P."/>
            <person name="Thoren M.H."/>
            <person name="Johannesson H."/>
        </authorList>
    </citation>
    <scope>NUCLEOTIDE SEQUENCE</scope>
    <source>
        <strain evidence="11">CBS 118394</strain>
    </source>
</reference>
<comment type="catalytic activity">
    <reaction evidence="1 8">
        <text>[phosphatase 2A protein]-C-terminal L-leucine + S-adenosyl-L-methionine = [phosphatase 2A protein]-C-terminal L-leucine methyl ester + S-adenosyl-L-homocysteine</text>
        <dbReference type="Rhea" id="RHEA:48544"/>
        <dbReference type="Rhea" id="RHEA-COMP:12134"/>
        <dbReference type="Rhea" id="RHEA-COMP:12135"/>
        <dbReference type="ChEBI" id="CHEBI:57856"/>
        <dbReference type="ChEBI" id="CHEBI:59789"/>
        <dbReference type="ChEBI" id="CHEBI:90516"/>
        <dbReference type="ChEBI" id="CHEBI:90517"/>
        <dbReference type="EC" id="2.1.1.233"/>
    </reaction>
</comment>
<keyword evidence="5 8" id="KW-0489">Methyltransferase</keyword>
<dbReference type="InterPro" id="IPR029063">
    <property type="entry name" value="SAM-dependent_MTases_sf"/>
</dbReference>
<feature type="binding site" evidence="9">
    <location>
        <position position="106"/>
    </location>
    <ligand>
        <name>S-adenosyl-L-methionine</name>
        <dbReference type="ChEBI" id="CHEBI:59789"/>
    </ligand>
</feature>